<evidence type="ECO:0000256" key="2">
    <source>
        <dbReference type="SAM" id="Phobius"/>
    </source>
</evidence>
<dbReference type="PANTHER" id="PTHR45947">
    <property type="entry name" value="SULFOQUINOVOSYL TRANSFERASE SQD2"/>
    <property type="match status" value="1"/>
</dbReference>
<dbReference type="Pfam" id="PF13692">
    <property type="entry name" value="Glyco_trans_1_4"/>
    <property type="match status" value="1"/>
</dbReference>
<dbReference type="Pfam" id="PF13579">
    <property type="entry name" value="Glyco_trans_4_4"/>
    <property type="match status" value="1"/>
</dbReference>
<evidence type="ECO:0000313" key="5">
    <source>
        <dbReference type="Proteomes" id="UP001139104"/>
    </source>
</evidence>
<dbReference type="PANTHER" id="PTHR45947:SF3">
    <property type="entry name" value="SULFOQUINOVOSYL TRANSFERASE SQD2"/>
    <property type="match status" value="1"/>
</dbReference>
<keyword evidence="5" id="KW-1185">Reference proteome</keyword>
<evidence type="ECO:0000259" key="3">
    <source>
        <dbReference type="Pfam" id="PF13579"/>
    </source>
</evidence>
<dbReference type="Proteomes" id="UP001139104">
    <property type="component" value="Unassembled WGS sequence"/>
</dbReference>
<gene>
    <name evidence="4" type="ORF">K2U94_11035</name>
</gene>
<protein>
    <submittedName>
        <fullName evidence="4">WcaI family glycosyltransferase</fullName>
    </submittedName>
</protein>
<sequence length="435" mass="47173">MPAKAQGAAPPAGASKIFIHVANFYPETIGVGKYAGELAFSLAGQGHTVEVVAAPPHYPGWTVAAPYHALKYQRENIRGVDVWRCPILTRARGGVFWRVAAPLTFALFAAPLVFFRILWTRPDVVFCVEPAMASFPAALAAAKLTGARAIAHVQDLEIDAAFAIHLRGEFLRKIALALESRLLRAFDLTATISHKMRDALLRKGVAGAKCVVFRNWVDLDAVRPLPDDAPNPYRAALGLAPGTFVTLYSGHIGKKQALDVVIEAARLCRNEEKLHFVIAGEGPEKARMVERCRGLDNVSFLPLQPAEFLNDLLNLANLHVLPQLRSSADLVLPSKLAGMLASGRPVAATAEPDSELGEILRDAAFLTPPEDAPALADAIKTAMRQDLRALSERSRELAKLFSAETILAEFEAAIRGGPPRPEARPLQTEFQTMPE</sequence>
<dbReference type="InterPro" id="IPR050194">
    <property type="entry name" value="Glycosyltransferase_grp1"/>
</dbReference>
<dbReference type="NCBIfam" id="NF007640">
    <property type="entry name" value="PRK10307.1"/>
    <property type="match status" value="1"/>
</dbReference>
<proteinExistence type="predicted"/>
<organism evidence="4 5">
    <name type="scientific">Candidatus Rhodoblastus alkanivorans</name>
    <dbReference type="NCBI Taxonomy" id="2954117"/>
    <lineage>
        <taxon>Bacteria</taxon>
        <taxon>Pseudomonadati</taxon>
        <taxon>Pseudomonadota</taxon>
        <taxon>Alphaproteobacteria</taxon>
        <taxon>Hyphomicrobiales</taxon>
        <taxon>Rhodoblastaceae</taxon>
        <taxon>Rhodoblastus</taxon>
    </lineage>
</organism>
<feature type="transmembrane region" description="Helical" evidence="2">
    <location>
        <begin position="95"/>
        <end position="119"/>
    </location>
</feature>
<keyword evidence="2" id="KW-1133">Transmembrane helix</keyword>
<dbReference type="Gene3D" id="3.40.50.2000">
    <property type="entry name" value="Glycogen Phosphorylase B"/>
    <property type="match status" value="2"/>
</dbReference>
<evidence type="ECO:0000313" key="4">
    <source>
        <dbReference type="EMBL" id="MCI4683295.1"/>
    </source>
</evidence>
<feature type="domain" description="Glycosyltransferase subfamily 4-like N-terminal" evidence="3">
    <location>
        <begin position="30"/>
        <end position="216"/>
    </location>
</feature>
<accession>A0ABS9Z7D5</accession>
<keyword evidence="2" id="KW-0472">Membrane</keyword>
<keyword evidence="2" id="KW-0812">Transmembrane</keyword>
<dbReference type="SUPFAM" id="SSF53756">
    <property type="entry name" value="UDP-Glycosyltransferase/glycogen phosphorylase"/>
    <property type="match status" value="1"/>
</dbReference>
<feature type="region of interest" description="Disordered" evidence="1">
    <location>
        <begin position="415"/>
        <end position="435"/>
    </location>
</feature>
<comment type="caution">
    <text evidence="4">The sequence shown here is derived from an EMBL/GenBank/DDBJ whole genome shotgun (WGS) entry which is preliminary data.</text>
</comment>
<dbReference type="EMBL" id="JAIVFP010000001">
    <property type="protein sequence ID" value="MCI4683295.1"/>
    <property type="molecule type" value="Genomic_DNA"/>
</dbReference>
<dbReference type="RefSeq" id="WP_243067257.1">
    <property type="nucleotide sequence ID" value="NZ_JAIVFK010000025.1"/>
</dbReference>
<evidence type="ECO:0000256" key="1">
    <source>
        <dbReference type="SAM" id="MobiDB-lite"/>
    </source>
</evidence>
<dbReference type="InterPro" id="IPR028098">
    <property type="entry name" value="Glyco_trans_4-like_N"/>
</dbReference>
<reference evidence="4" key="1">
    <citation type="journal article" date="2022" name="ISME J.">
        <title>Identification of active gaseous-alkane degraders at natural gas seeps.</title>
        <authorList>
            <person name="Farhan Ul Haque M."/>
            <person name="Hernandez M."/>
            <person name="Crombie A.T."/>
            <person name="Murrell J.C."/>
        </authorList>
    </citation>
    <scope>NUCLEOTIDE SEQUENCE</scope>
    <source>
        <strain evidence="4">PC2</strain>
    </source>
</reference>
<dbReference type="CDD" id="cd03794">
    <property type="entry name" value="GT4_WbuB-like"/>
    <property type="match status" value="1"/>
</dbReference>
<name>A0ABS9Z7D5_9HYPH</name>